<feature type="coiled-coil region" evidence="5">
    <location>
        <begin position="27"/>
        <end position="54"/>
    </location>
</feature>
<dbReference type="AlphaFoldDB" id="A0A4R6QAH8"/>
<dbReference type="Proteomes" id="UP000295500">
    <property type="component" value="Unassembled WGS sequence"/>
</dbReference>
<dbReference type="Pfam" id="PF01813">
    <property type="entry name" value="ATP-synt_D"/>
    <property type="match status" value="1"/>
</dbReference>
<comment type="function">
    <text evidence="4">Produces ATP from ADP in the presence of a proton gradient across the membrane.</text>
</comment>
<dbReference type="InterPro" id="IPR002699">
    <property type="entry name" value="V_ATPase_D"/>
</dbReference>
<accession>A0A4R6QAH8</accession>
<dbReference type="GO" id="GO:0042777">
    <property type="term" value="P:proton motive force-driven plasma membrane ATP synthesis"/>
    <property type="evidence" value="ECO:0007669"/>
    <property type="project" value="UniProtKB-UniRule"/>
</dbReference>
<comment type="similarity">
    <text evidence="1 4">Belongs to the V-ATPase D subunit family.</text>
</comment>
<dbReference type="PANTHER" id="PTHR11671">
    <property type="entry name" value="V-TYPE ATP SYNTHASE SUBUNIT D"/>
    <property type="match status" value="1"/>
</dbReference>
<gene>
    <name evidence="4" type="primary">atpD</name>
    <name evidence="6" type="ORF">EV211_10349</name>
</gene>
<evidence type="ECO:0000313" key="7">
    <source>
        <dbReference type="Proteomes" id="UP000295500"/>
    </source>
</evidence>
<dbReference type="OrthoDB" id="9781718at2"/>
<dbReference type="NCBIfam" id="TIGR00309">
    <property type="entry name" value="V_ATPase_subD"/>
    <property type="match status" value="1"/>
</dbReference>
<reference evidence="6 7" key="1">
    <citation type="submission" date="2019-03" db="EMBL/GenBank/DDBJ databases">
        <title>Genomic Encyclopedia of Type Strains, Phase IV (KMG-IV): sequencing the most valuable type-strain genomes for metagenomic binning, comparative biology and taxonomic classification.</title>
        <authorList>
            <person name="Goeker M."/>
        </authorList>
    </citation>
    <scope>NUCLEOTIDE SEQUENCE [LARGE SCALE GENOMIC DNA]</scope>
    <source>
        <strain evidence="6 7">DSM 28287</strain>
    </source>
</reference>
<name>A0A4R6QAH8_9FIRM</name>
<protein>
    <recommendedName>
        <fullName evidence="4">V-type ATP synthase subunit D</fullName>
    </recommendedName>
    <alternativeName>
        <fullName evidence="4">V-ATPase subunit D</fullName>
    </alternativeName>
</protein>
<comment type="caution">
    <text evidence="6">The sequence shown here is derived from an EMBL/GenBank/DDBJ whole genome shotgun (WGS) entry which is preliminary data.</text>
</comment>
<evidence type="ECO:0000256" key="3">
    <source>
        <dbReference type="ARBA" id="ARBA00023065"/>
    </source>
</evidence>
<keyword evidence="5" id="KW-0175">Coiled coil</keyword>
<dbReference type="EMBL" id="SNXO01000003">
    <property type="protein sequence ID" value="TDP59628.1"/>
    <property type="molecule type" value="Genomic_DNA"/>
</dbReference>
<dbReference type="HAMAP" id="MF_00271">
    <property type="entry name" value="ATP_synth_D_arch"/>
    <property type="match status" value="1"/>
</dbReference>
<keyword evidence="2 4" id="KW-0813">Transport</keyword>
<dbReference type="RefSeq" id="WP_133527621.1">
    <property type="nucleotide sequence ID" value="NZ_CALCQM010000081.1"/>
</dbReference>
<keyword evidence="4" id="KW-0066">ATP synthesis</keyword>
<evidence type="ECO:0000313" key="6">
    <source>
        <dbReference type="EMBL" id="TDP59628.1"/>
    </source>
</evidence>
<proteinExistence type="inferred from homology"/>
<sequence>MERMNVNPTRMMLTSLKRRLATATRGHKLLKDKRDELMKEFLDLARENGRLREEVEVKLADVYKNFRRANAIVSNEVMEESLMFPKQGVELEVGSKNIMSVDVPEFSFTTKAEDPADILPYGFSRTSGELDNAISKLSDIFPMLLDLAAKEKETALLAAELEKTRRRVNALEYVMIPKLQVTIKYITMKLDENERGNQTRLMKVKDMMLEEALQKKREHDMEAINRLENNQQ</sequence>
<dbReference type="Gene3D" id="1.10.287.3240">
    <property type="match status" value="1"/>
</dbReference>
<organism evidence="6 7">
    <name type="scientific">Aminicella lysinilytica</name>
    <dbReference type="NCBI Taxonomy" id="433323"/>
    <lineage>
        <taxon>Bacteria</taxon>
        <taxon>Bacillati</taxon>
        <taxon>Bacillota</taxon>
        <taxon>Clostridia</taxon>
        <taxon>Peptostreptococcales</taxon>
        <taxon>Anaerovoracaceae</taxon>
        <taxon>Aminicella</taxon>
    </lineage>
</organism>
<dbReference type="GO" id="GO:0005524">
    <property type="term" value="F:ATP binding"/>
    <property type="evidence" value="ECO:0007669"/>
    <property type="project" value="UniProtKB-UniRule"/>
</dbReference>
<evidence type="ECO:0000256" key="4">
    <source>
        <dbReference type="HAMAP-Rule" id="MF_00271"/>
    </source>
</evidence>
<evidence type="ECO:0000256" key="5">
    <source>
        <dbReference type="SAM" id="Coils"/>
    </source>
</evidence>
<evidence type="ECO:0000256" key="2">
    <source>
        <dbReference type="ARBA" id="ARBA00022448"/>
    </source>
</evidence>
<dbReference type="GO" id="GO:0046961">
    <property type="term" value="F:proton-transporting ATPase activity, rotational mechanism"/>
    <property type="evidence" value="ECO:0007669"/>
    <property type="project" value="InterPro"/>
</dbReference>
<dbReference type="NCBIfam" id="NF001543">
    <property type="entry name" value="PRK00373.1-2"/>
    <property type="match status" value="1"/>
</dbReference>
<keyword evidence="3 4" id="KW-0406">Ion transport</keyword>
<keyword evidence="7" id="KW-1185">Reference proteome</keyword>
<evidence type="ECO:0000256" key="1">
    <source>
        <dbReference type="ARBA" id="ARBA00005850"/>
    </source>
</evidence>
<dbReference type="FunFam" id="1.10.287.3240:FF:000007">
    <property type="entry name" value="V-type ATP synthase subunit D"/>
    <property type="match status" value="1"/>
</dbReference>
<dbReference type="GO" id="GO:0046933">
    <property type="term" value="F:proton-transporting ATP synthase activity, rotational mechanism"/>
    <property type="evidence" value="ECO:0007669"/>
    <property type="project" value="UniProtKB-UniRule"/>
</dbReference>
<keyword evidence="4" id="KW-0375">Hydrogen ion transport</keyword>